<accession>A0A0J6EIL0</accession>
<dbReference type="Gene3D" id="6.10.250.3370">
    <property type="match status" value="1"/>
</dbReference>
<dbReference type="STRING" id="1664069.BGLY_1219"/>
<protein>
    <submittedName>
        <fullName evidence="5">Iron transporter</fullName>
    </submittedName>
    <submittedName>
        <fullName evidence="6">IucA/IucC family siderophore biosynthesis protein</fullName>
    </submittedName>
</protein>
<accession>A0A0J6HFH8</accession>
<evidence type="ECO:0000256" key="2">
    <source>
        <dbReference type="ARBA" id="ARBA00007832"/>
    </source>
</evidence>
<reference evidence="5 7" key="1">
    <citation type="journal article" date="2015" name="Int. J. Syst. Evol. Microbiol.">
        <title>Bacillus glycinifermentans sp. nov., isolated from fermented soybean paste.</title>
        <authorList>
            <person name="Kim S.J."/>
            <person name="Dunlap C.A."/>
            <person name="Kwon S.W."/>
            <person name="Rooney A.P."/>
        </authorList>
    </citation>
    <scope>NUCLEOTIDE SEQUENCE [LARGE SCALE GENOMIC DNA]</scope>
    <source>
        <strain evidence="5 7">GO-13</strain>
    </source>
</reference>
<dbReference type="Proteomes" id="UP000036168">
    <property type="component" value="Unassembled WGS sequence"/>
</dbReference>
<reference evidence="5" key="2">
    <citation type="submission" date="2015-10" db="EMBL/GenBank/DDBJ databases">
        <authorList>
            <person name="Gilbert D.G."/>
        </authorList>
    </citation>
    <scope>NUCLEOTIDE SEQUENCE</scope>
    <source>
        <strain evidence="5">GO-13</strain>
    </source>
</reference>
<name>A0A0J6EIL0_9BACI</name>
<dbReference type="Gene3D" id="3.30.310.280">
    <property type="match status" value="1"/>
</dbReference>
<dbReference type="EMBL" id="LECW02000022">
    <property type="protein sequence ID" value="KRT93215.1"/>
    <property type="molecule type" value="Genomic_DNA"/>
</dbReference>
<feature type="domain" description="Aerobactin siderophore biosynthesis IucA/IucC N-terminal" evidence="3">
    <location>
        <begin position="145"/>
        <end position="393"/>
    </location>
</feature>
<evidence type="ECO:0000313" key="7">
    <source>
        <dbReference type="Proteomes" id="UP000036168"/>
    </source>
</evidence>
<reference evidence="6 8" key="3">
    <citation type="submission" date="2023-03" db="EMBL/GenBank/DDBJ databases">
        <title>Agriculturally important microbes genome sequencing.</title>
        <authorList>
            <person name="Dunlap C."/>
        </authorList>
    </citation>
    <scope>NUCLEOTIDE SEQUENCE [LARGE SCALE GENOMIC DNA]</scope>
    <source>
        <strain evidence="6 8">CBP-3203</strain>
    </source>
</reference>
<evidence type="ECO:0000259" key="4">
    <source>
        <dbReference type="Pfam" id="PF06276"/>
    </source>
</evidence>
<evidence type="ECO:0000313" key="8">
    <source>
        <dbReference type="Proteomes" id="UP001341297"/>
    </source>
</evidence>
<dbReference type="InterPro" id="IPR037455">
    <property type="entry name" value="LucA/IucC-like"/>
</dbReference>
<comment type="caution">
    <text evidence="5">The sequence shown here is derived from an EMBL/GenBank/DDBJ whole genome shotgun (WGS) entry which is preliminary data.</text>
</comment>
<evidence type="ECO:0000313" key="6">
    <source>
        <dbReference type="EMBL" id="MEC0487606.1"/>
    </source>
</evidence>
<sequence length="604" mass="69689">MLFKDELNKVLHKDRWKKVNQRLLAKMLSEYMYEDIIKPSLIEEKNGISRYELRTSEDKAYRFSAKRRMFDSFEALSDSIEVQRCGQWTSDVSAIEFLLDIQPHIPMSPDTAGHLIKEFNHTLLADAHLLAKDALSADELTEADYAVIEGEMTGHPWIVYNKGRIGFGYDDYLRFAPENRKAVQLLWIAVHKESATFHSVDGLDYDTLINEELDQVTLKQFANIIEKQGAEPKDYYLLPVHEWQWTNAIIQQFPEEIASGAIIPLGEGKDQYLPQQSIRTFTNITHKQKHHIKLPMSILNTLVYRGLPSERTVIAPKITEHIKGIAEHDPFLREECRVILPGENASLNVNHPYYHSLEKAPYQYLEMLGAIFRESIYTYMEEGEHPVTLASLTYADQNGVPFIKCLIEKSGLSAEEWTGQLFQTMMPPLLHFMYRYGTVFSPHGQNTILVLKGCKPHRLAIKDFVDDVNISDQPLPELAGLTDDLKAVLRSEPPEGLVQFIFTGLFICHLRYVANILENHDLLPEKRLWKALADAILDYQRKFPELRERFELFDLFKPELTKLCLNRNRMVDYGYRDGDDRPHASEFGKVTNALTQFKKEAAQL</sequence>
<proteinExistence type="inferred from homology"/>
<dbReference type="Gene3D" id="1.10.510.40">
    <property type="match status" value="1"/>
</dbReference>
<dbReference type="RefSeq" id="WP_048354811.1">
    <property type="nucleotide sequence ID" value="NZ_CP023481.1"/>
</dbReference>
<keyword evidence="8" id="KW-1185">Reference proteome</keyword>
<dbReference type="Pfam" id="PF04183">
    <property type="entry name" value="IucA_IucC"/>
    <property type="match status" value="1"/>
</dbReference>
<dbReference type="Pfam" id="PF06276">
    <property type="entry name" value="FhuF"/>
    <property type="match status" value="1"/>
</dbReference>
<dbReference type="PANTHER" id="PTHR34384">
    <property type="entry name" value="L-2,3-DIAMINOPROPANOATE--CITRATE LIGASE"/>
    <property type="match status" value="1"/>
</dbReference>
<evidence type="ECO:0000256" key="1">
    <source>
        <dbReference type="ARBA" id="ARBA00004924"/>
    </source>
</evidence>
<dbReference type="GO" id="GO:0019290">
    <property type="term" value="P:siderophore biosynthetic process"/>
    <property type="evidence" value="ECO:0007669"/>
    <property type="project" value="InterPro"/>
</dbReference>
<evidence type="ECO:0000313" key="5">
    <source>
        <dbReference type="EMBL" id="KRT93215.1"/>
    </source>
</evidence>
<gene>
    <name evidence="5" type="ORF">AB447_219915</name>
    <name evidence="6" type="ORF">P8828_22940</name>
</gene>
<dbReference type="InterPro" id="IPR022770">
    <property type="entry name" value="IucA/IucC-like_C"/>
</dbReference>
<dbReference type="PANTHER" id="PTHR34384:SF6">
    <property type="entry name" value="STAPHYLOFERRIN B SYNTHASE"/>
    <property type="match status" value="1"/>
</dbReference>
<organism evidence="5 7">
    <name type="scientific">Bacillus glycinifermentans</name>
    <dbReference type="NCBI Taxonomy" id="1664069"/>
    <lineage>
        <taxon>Bacteria</taxon>
        <taxon>Bacillati</taxon>
        <taxon>Bacillota</taxon>
        <taxon>Bacilli</taxon>
        <taxon>Bacillales</taxon>
        <taxon>Bacillaceae</taxon>
        <taxon>Bacillus</taxon>
    </lineage>
</organism>
<dbReference type="InterPro" id="IPR007310">
    <property type="entry name" value="Aerobactin_biosyn_IucA/IucC_N"/>
</dbReference>
<comment type="similarity">
    <text evidence="2">Belongs to the IucA/IucC family.</text>
</comment>
<comment type="pathway">
    <text evidence="1">Siderophore biosynthesis.</text>
</comment>
<dbReference type="OrthoDB" id="495728at2"/>
<evidence type="ECO:0000259" key="3">
    <source>
        <dbReference type="Pfam" id="PF04183"/>
    </source>
</evidence>
<dbReference type="Proteomes" id="UP001341297">
    <property type="component" value="Unassembled WGS sequence"/>
</dbReference>
<feature type="domain" description="Aerobactin siderophore biosynthesis IucA/IucC-like C-terminal" evidence="4">
    <location>
        <begin position="415"/>
        <end position="577"/>
    </location>
</feature>
<dbReference type="PATRIC" id="fig|1664069.3.peg.3795"/>
<dbReference type="EMBL" id="JARRTL010000034">
    <property type="protein sequence ID" value="MEC0487606.1"/>
    <property type="molecule type" value="Genomic_DNA"/>
</dbReference>
<dbReference type="AlphaFoldDB" id="A0A0J6EIL0"/>
<dbReference type="GO" id="GO:0016881">
    <property type="term" value="F:acid-amino acid ligase activity"/>
    <property type="evidence" value="ECO:0007669"/>
    <property type="project" value="UniProtKB-ARBA"/>
</dbReference>